<dbReference type="Gene3D" id="1.10.1200.10">
    <property type="entry name" value="ACP-like"/>
    <property type="match status" value="1"/>
</dbReference>
<dbReference type="Pfam" id="PF22336">
    <property type="entry name" value="RhiE-like_linker"/>
    <property type="match status" value="1"/>
</dbReference>
<gene>
    <name evidence="10" type="ORF">G3I32_35005</name>
</gene>
<evidence type="ECO:0000259" key="8">
    <source>
        <dbReference type="PROSITE" id="PS50075"/>
    </source>
</evidence>
<accession>A0A7K3PXC3</accession>
<name>A0A7K3PXC3_9ACTN</name>
<dbReference type="Gene3D" id="3.10.129.110">
    <property type="entry name" value="Polyketide synthase dehydratase"/>
    <property type="match status" value="1"/>
</dbReference>
<dbReference type="Pfam" id="PF21089">
    <property type="entry name" value="PKS_DH_N"/>
    <property type="match status" value="1"/>
</dbReference>
<dbReference type="InterPro" id="IPR049552">
    <property type="entry name" value="PKS_DH_N"/>
</dbReference>
<proteinExistence type="predicted"/>
<dbReference type="InterPro" id="IPR036736">
    <property type="entry name" value="ACP-like_sf"/>
</dbReference>
<dbReference type="GO" id="GO:0017000">
    <property type="term" value="P:antibiotic biosynthetic process"/>
    <property type="evidence" value="ECO:0007669"/>
    <property type="project" value="UniProtKB-KW"/>
</dbReference>
<dbReference type="InterPro" id="IPR001227">
    <property type="entry name" value="Ac_transferase_dom_sf"/>
</dbReference>
<comment type="pathway">
    <text evidence="2">Antibiotic biosynthesis.</text>
</comment>
<dbReference type="GO" id="GO:0071770">
    <property type="term" value="P:DIM/DIP cell wall layer assembly"/>
    <property type="evidence" value="ECO:0007669"/>
    <property type="project" value="TreeGrafter"/>
</dbReference>
<dbReference type="SMART" id="SM00822">
    <property type="entry name" value="PKS_KR"/>
    <property type="match status" value="1"/>
</dbReference>
<evidence type="ECO:0000256" key="4">
    <source>
        <dbReference type="ARBA" id="ARBA00022553"/>
    </source>
</evidence>
<dbReference type="PROSITE" id="PS52019">
    <property type="entry name" value="PKS_MFAS_DH"/>
    <property type="match status" value="1"/>
</dbReference>
<dbReference type="InterPro" id="IPR014043">
    <property type="entry name" value="Acyl_transferase_dom"/>
</dbReference>
<keyword evidence="3" id="KW-0596">Phosphopantetheine</keyword>
<dbReference type="SMART" id="SM00826">
    <property type="entry name" value="PKS_DH"/>
    <property type="match status" value="1"/>
</dbReference>
<dbReference type="Pfam" id="PF00550">
    <property type="entry name" value="PP-binding"/>
    <property type="match status" value="1"/>
</dbReference>
<dbReference type="PANTHER" id="PTHR43775:SF37">
    <property type="entry name" value="SI:DKEY-61P9.11"/>
    <property type="match status" value="1"/>
</dbReference>
<evidence type="ECO:0000256" key="5">
    <source>
        <dbReference type="ARBA" id="ARBA00022679"/>
    </source>
</evidence>
<dbReference type="InterPro" id="IPR042104">
    <property type="entry name" value="PKS_dehydratase_sf"/>
</dbReference>
<feature type="domain" description="PKS/mFAS DH" evidence="9">
    <location>
        <begin position="464"/>
        <end position="738"/>
    </location>
</feature>
<evidence type="ECO:0000256" key="3">
    <source>
        <dbReference type="ARBA" id="ARBA00022450"/>
    </source>
</evidence>
<dbReference type="Pfam" id="PF08659">
    <property type="entry name" value="KR"/>
    <property type="match status" value="1"/>
</dbReference>
<dbReference type="SUPFAM" id="SSF52151">
    <property type="entry name" value="FabD/lysophospholipase-like"/>
    <property type="match status" value="1"/>
</dbReference>
<dbReference type="Proteomes" id="UP000470446">
    <property type="component" value="Unassembled WGS sequence"/>
</dbReference>
<feature type="active site" description="Proton acceptor; for dehydratase activity" evidence="7">
    <location>
        <position position="497"/>
    </location>
</feature>
<comment type="caution">
    <text evidence="10">The sequence shown here is derived from an EMBL/GenBank/DDBJ whole genome shotgun (WGS) entry which is preliminary data.</text>
</comment>
<evidence type="ECO:0000256" key="7">
    <source>
        <dbReference type="PROSITE-ProRule" id="PRU01363"/>
    </source>
</evidence>
<dbReference type="InterPro" id="IPR020806">
    <property type="entry name" value="PKS_PP-bd"/>
</dbReference>
<feature type="active site" description="Proton donor; for dehydratase activity" evidence="7">
    <location>
        <position position="655"/>
    </location>
</feature>
<comment type="subcellular location">
    <subcellularLocation>
        <location evidence="1">Cytoplasm</location>
    </subcellularLocation>
</comment>
<evidence type="ECO:0000313" key="10">
    <source>
        <dbReference type="EMBL" id="NEB13981.1"/>
    </source>
</evidence>
<dbReference type="Gene3D" id="3.40.50.720">
    <property type="entry name" value="NAD(P)-binding Rossmann-like Domain"/>
    <property type="match status" value="1"/>
</dbReference>
<dbReference type="GO" id="GO:0006633">
    <property type="term" value="P:fatty acid biosynthetic process"/>
    <property type="evidence" value="ECO:0007669"/>
    <property type="project" value="TreeGrafter"/>
</dbReference>
<dbReference type="Pfam" id="PF14765">
    <property type="entry name" value="PS-DH"/>
    <property type="match status" value="1"/>
</dbReference>
<dbReference type="PROSITE" id="PS50075">
    <property type="entry name" value="CARRIER"/>
    <property type="match status" value="1"/>
</dbReference>
<dbReference type="InterPro" id="IPR013968">
    <property type="entry name" value="PKS_KR"/>
</dbReference>
<keyword evidence="6" id="KW-0045">Antibiotic biosynthesis</keyword>
<dbReference type="Gene3D" id="3.30.70.250">
    <property type="entry name" value="Malonyl-CoA ACP transacylase, ACP-binding"/>
    <property type="match status" value="1"/>
</dbReference>
<dbReference type="GO" id="GO:0004312">
    <property type="term" value="F:fatty acid synthase activity"/>
    <property type="evidence" value="ECO:0007669"/>
    <property type="project" value="TreeGrafter"/>
</dbReference>
<sequence length="1342" mass="139964">MNHSALDSEVPGDDLLFVLSARSVEALRAGARRLADWLTGAGSQTPLTDVAYTLALRRAHLRERLVLRAPDRATLVGLLRAVSDGAETGPRAQWGRVDEGVVAAPVFVFSGHGSQWDGMGRQLLDISPEFSALVDRMDPVVRTESGLSLRTLLAEPGLVASGMDHVQPAVYAMQVGLAQMWRVAGIEPAAVIGHSMGEVAAAVVAGALSAEDGARVICRRSRLMEQHLAGTGATALVELDAETASSRLADRAGISVAVHSSPRACVVAGVPDAVEGFVTECQAEELLARLVPGVRIGAHSPLVDPLIDELTGCLGDVVPGELRLPYYTATLDDPRQTPALDAVYWAQNLRRPVRLTEAVRAAVDDGRRVFLEVSPHPIVAQSVLETVLDADRDHSGRSTVIGTLSRGALLSAAHAEALAALHCAGVPLPRQSVPTGRLAELPSYAWRRRTFPPRRRTAPAPFGHPLLGRHIVLPGEPVRHIWQSNVSRDSTPWVADHRVHGVPVLPGTGYAELVLAAACEALGAAPEEVVVTDLDFRRVLALSRETTVTTTFDTDSGKVTVTAGAGSAAHVVATAQVRRATAPGSAPAVAPADAGEPRDPADLYTALRGLGQEHGPGFAAVTEVSVADATVVCRIQRPAGLPRERGFVFHPALLDACLHGVGALLPAGVVGTHLPTGVDVLRVTGRLGDTLVSRARLRPGLVERGGLLADVWVYDEGGAEVASLSGVRLSPVGEDTLPVDVAPLLHEVVWEQLPALGEPSGEGRGVLVLHAADAADDPRLAALVTALAAAGARCEVRSDNNPPPAAGTVDLVVVAALAGGGTGPTADVGKRRVAGLLRTATGLLRVHEESGIAPPALTVLTVGAQAVRAEDRPDPAQAALRGVVRSLHQERPELRPRTVDADESAEAYALAAEILAGDGPDEMAWRAGRRYAARLTAAPEPPAGQPHMTVRSGGGYLVSGGTRGLGLATARWLAERGAGTVVIGGRGPLDSGAARELEALRAMGTHVELISGDVAQDGTAARMVAAVEASGAQLRGVLHTAAALDDALVTETDETHLERTWQPKAMGAWRLHEATAAADLDWWVGYSSLASLVGSAGQSAYAAANAFLDGVVALRRAAGLRALAVNWGPWGDIGAVRGKAVAGVGALSVRQGFAALEVLLARDAGQCGVARLSGSEFARVYPQARTSSFLSGLLAGADAASDTFDRAALDPLDPQERAKAVRARTLLSVARVLGFTEPERVAGRPLVQLGLDSMAAVRIKSTLHAEFAVDIPVARLLQGASADELAEQVTSALWPHPTQDYGPRLVAGDGVRDAALRAGGRSARLHAVRTRRRTGQPRGTQQ</sequence>
<dbReference type="SMART" id="SM00827">
    <property type="entry name" value="PKS_AT"/>
    <property type="match status" value="1"/>
</dbReference>
<dbReference type="InterPro" id="IPR009081">
    <property type="entry name" value="PP-bd_ACP"/>
</dbReference>
<feature type="domain" description="Carrier" evidence="8">
    <location>
        <begin position="1219"/>
        <end position="1293"/>
    </location>
</feature>
<protein>
    <submittedName>
        <fullName evidence="10">Type I polyketide synthase</fullName>
    </submittedName>
</protein>
<dbReference type="SUPFAM" id="SSF47336">
    <property type="entry name" value="ACP-like"/>
    <property type="match status" value="1"/>
</dbReference>
<dbReference type="RefSeq" id="WP_164249944.1">
    <property type="nucleotide sequence ID" value="NZ_JAAGMA010000936.1"/>
</dbReference>
<reference evidence="10 11" key="1">
    <citation type="submission" date="2020-01" db="EMBL/GenBank/DDBJ databases">
        <title>Insect and environment-associated Actinomycetes.</title>
        <authorList>
            <person name="Currrie C."/>
            <person name="Chevrette M."/>
            <person name="Carlson C."/>
            <person name="Stubbendieck R."/>
            <person name="Wendt-Pienkowski E."/>
        </authorList>
    </citation>
    <scope>NUCLEOTIDE SEQUENCE [LARGE SCALE GENOMIC DNA]</scope>
    <source>
        <strain evidence="10 11">SID14163</strain>
    </source>
</reference>
<dbReference type="SMART" id="SM00823">
    <property type="entry name" value="PKS_PP"/>
    <property type="match status" value="1"/>
</dbReference>
<evidence type="ECO:0000313" key="11">
    <source>
        <dbReference type="Proteomes" id="UP000470446"/>
    </source>
</evidence>
<keyword evidence="5" id="KW-0808">Transferase</keyword>
<dbReference type="InterPro" id="IPR036291">
    <property type="entry name" value="NAD(P)-bd_dom_sf"/>
</dbReference>
<evidence type="ECO:0000256" key="2">
    <source>
        <dbReference type="ARBA" id="ARBA00004792"/>
    </source>
</evidence>
<evidence type="ECO:0000256" key="1">
    <source>
        <dbReference type="ARBA" id="ARBA00004496"/>
    </source>
</evidence>
<dbReference type="Pfam" id="PF00698">
    <property type="entry name" value="Acyl_transf_1"/>
    <property type="match status" value="1"/>
</dbReference>
<dbReference type="CDD" id="cd08955">
    <property type="entry name" value="KR_2_FAS_SDR_x"/>
    <property type="match status" value="1"/>
</dbReference>
<dbReference type="InterPro" id="IPR050091">
    <property type="entry name" value="PKS_NRPS_Biosynth_Enz"/>
</dbReference>
<dbReference type="InterPro" id="IPR057326">
    <property type="entry name" value="KR_dom"/>
</dbReference>
<dbReference type="Gene3D" id="3.40.366.10">
    <property type="entry name" value="Malonyl-Coenzyme A Acyl Carrier Protein, domain 2"/>
    <property type="match status" value="1"/>
</dbReference>
<feature type="region of interest" description="C-terminal hotdog fold" evidence="7">
    <location>
        <begin position="594"/>
        <end position="738"/>
    </location>
</feature>
<feature type="region of interest" description="N-terminal hotdog fold" evidence="7">
    <location>
        <begin position="464"/>
        <end position="582"/>
    </location>
</feature>
<dbReference type="InterPro" id="IPR020807">
    <property type="entry name" value="PKS_DH"/>
</dbReference>
<dbReference type="GO" id="GO:0031177">
    <property type="term" value="F:phosphopantetheine binding"/>
    <property type="evidence" value="ECO:0007669"/>
    <property type="project" value="InterPro"/>
</dbReference>
<keyword evidence="4" id="KW-0597">Phosphoprotein</keyword>
<dbReference type="PANTHER" id="PTHR43775">
    <property type="entry name" value="FATTY ACID SYNTHASE"/>
    <property type="match status" value="1"/>
</dbReference>
<dbReference type="GO" id="GO:0005737">
    <property type="term" value="C:cytoplasm"/>
    <property type="evidence" value="ECO:0007669"/>
    <property type="project" value="UniProtKB-SubCell"/>
</dbReference>
<dbReference type="InterPro" id="IPR054514">
    <property type="entry name" value="RhiE-like_linker"/>
</dbReference>
<evidence type="ECO:0000259" key="9">
    <source>
        <dbReference type="PROSITE" id="PS52019"/>
    </source>
</evidence>
<organism evidence="10 11">
    <name type="scientific">Streptomyces coelicoflavus</name>
    <dbReference type="NCBI Taxonomy" id="285562"/>
    <lineage>
        <taxon>Bacteria</taxon>
        <taxon>Bacillati</taxon>
        <taxon>Actinomycetota</taxon>
        <taxon>Actinomycetes</taxon>
        <taxon>Kitasatosporales</taxon>
        <taxon>Streptomycetaceae</taxon>
        <taxon>Streptomyces</taxon>
    </lineage>
</organism>
<dbReference type="InterPro" id="IPR016035">
    <property type="entry name" value="Acyl_Trfase/lysoPLipase"/>
</dbReference>
<dbReference type="EMBL" id="JAAGMA010000936">
    <property type="protein sequence ID" value="NEB13981.1"/>
    <property type="molecule type" value="Genomic_DNA"/>
</dbReference>
<dbReference type="SUPFAM" id="SSF55048">
    <property type="entry name" value="Probable ACP-binding domain of malonyl-CoA ACP transacylase"/>
    <property type="match status" value="1"/>
</dbReference>
<dbReference type="InterPro" id="IPR049551">
    <property type="entry name" value="PKS_DH_C"/>
</dbReference>
<dbReference type="InterPro" id="IPR016036">
    <property type="entry name" value="Malonyl_transacylase_ACP-bd"/>
</dbReference>
<dbReference type="InterPro" id="IPR049900">
    <property type="entry name" value="PKS_mFAS_DH"/>
</dbReference>
<dbReference type="SUPFAM" id="SSF51735">
    <property type="entry name" value="NAD(P)-binding Rossmann-fold domains"/>
    <property type="match status" value="2"/>
</dbReference>
<evidence type="ECO:0000256" key="6">
    <source>
        <dbReference type="ARBA" id="ARBA00023194"/>
    </source>
</evidence>
<dbReference type="GO" id="GO:0005886">
    <property type="term" value="C:plasma membrane"/>
    <property type="evidence" value="ECO:0007669"/>
    <property type="project" value="TreeGrafter"/>
</dbReference>